<evidence type="ECO:0000313" key="2">
    <source>
        <dbReference type="EMBL" id="JAI51267.1"/>
    </source>
</evidence>
<feature type="region of interest" description="Disordered" evidence="1">
    <location>
        <begin position="140"/>
        <end position="169"/>
    </location>
</feature>
<feature type="region of interest" description="Disordered" evidence="1">
    <location>
        <begin position="1"/>
        <end position="51"/>
    </location>
</feature>
<dbReference type="AlphaFoldDB" id="A0A0K8WJL3"/>
<dbReference type="EMBL" id="GDHF01001047">
    <property type="protein sequence ID" value="JAI51267.1"/>
    <property type="molecule type" value="Transcribed_RNA"/>
</dbReference>
<feature type="compositionally biased region" description="Basic residues" evidence="1">
    <location>
        <begin position="307"/>
        <end position="319"/>
    </location>
</feature>
<name>A0A0K8WJL3_BACLA</name>
<dbReference type="OrthoDB" id="8056159at2759"/>
<organism evidence="2">
    <name type="scientific">Bactrocera latifrons</name>
    <name type="common">Malaysian fruit fly</name>
    <name type="synonym">Chaetodacus latifrons</name>
    <dbReference type="NCBI Taxonomy" id="174628"/>
    <lineage>
        <taxon>Eukaryota</taxon>
        <taxon>Metazoa</taxon>
        <taxon>Ecdysozoa</taxon>
        <taxon>Arthropoda</taxon>
        <taxon>Hexapoda</taxon>
        <taxon>Insecta</taxon>
        <taxon>Pterygota</taxon>
        <taxon>Neoptera</taxon>
        <taxon>Endopterygota</taxon>
        <taxon>Diptera</taxon>
        <taxon>Brachycera</taxon>
        <taxon>Muscomorpha</taxon>
        <taxon>Tephritoidea</taxon>
        <taxon>Tephritidae</taxon>
        <taxon>Bactrocera</taxon>
        <taxon>Bactrocera</taxon>
    </lineage>
</organism>
<protein>
    <submittedName>
        <fullName evidence="2">Uncharacterized protein</fullName>
    </submittedName>
</protein>
<feature type="compositionally biased region" description="Basic and acidic residues" evidence="1">
    <location>
        <begin position="32"/>
        <end position="41"/>
    </location>
</feature>
<feature type="region of interest" description="Disordered" evidence="1">
    <location>
        <begin position="307"/>
        <end position="375"/>
    </location>
</feature>
<feature type="compositionally biased region" description="Basic and acidic residues" evidence="1">
    <location>
        <begin position="320"/>
        <end position="343"/>
    </location>
</feature>
<sequence length="431" mass="49464">MIFNRSPREKKVKEKIKRKASETSCCSVFQKDSQKKSDDIPQKPLRTKVQTKVKKKSSEVSCCPIFEKDKPKKVDVFKQKPAKVKSTEMIQKKPSKTSVFSCCSFDKKSKPKTLESKTRKRAQNPFETFCAFCKTRSTKPLAPIESKSPPRQDQIKPKVSRPRTKTKSETSFQTCWDWCDGDIDDIPVREETRNAPIPSETKHIAPKSKSSGTSFWTCCSSTCVAKKAKRQRKSQRGNNMKKQKVVEEGTLKPKPENISYCNALYEEFENLVRQQKRCPILLSQTEFGKKSKGLTYCQKNRSSFAIKKNRRSLKTKPKKKQEFQKETKETEKPKAEEDKDSLRKLQKVPSATYKTPKRKVKLKMKSENSTSDSGIENTYVPEYVLGKPVQVGVSLAHARHMTYSLILNRDTRRKSDKNFHKGYANGIGCQT</sequence>
<feature type="compositionally biased region" description="Polar residues" evidence="1">
    <location>
        <begin position="22"/>
        <end position="31"/>
    </location>
</feature>
<proteinExistence type="predicted"/>
<reference evidence="2" key="1">
    <citation type="submission" date="2015-06" db="EMBL/GenBank/DDBJ databases">
        <authorList>
            <person name="Hoefler B.C."/>
            <person name="Straight P.D."/>
        </authorList>
    </citation>
    <scope>NUCLEOTIDE SEQUENCE</scope>
</reference>
<feature type="compositionally biased region" description="Basic and acidic residues" evidence="1">
    <location>
        <begin position="1"/>
        <end position="12"/>
    </location>
</feature>
<gene>
    <name evidence="2" type="ORF">c1_g1_i1</name>
</gene>
<accession>A0A0K8WJL3</accession>
<evidence type="ECO:0000256" key="1">
    <source>
        <dbReference type="SAM" id="MobiDB-lite"/>
    </source>
</evidence>